<dbReference type="OrthoDB" id="19092at2759"/>
<feature type="region of interest" description="Disordered" evidence="8">
    <location>
        <begin position="605"/>
        <end position="685"/>
    </location>
</feature>
<dbReference type="InterPro" id="IPR027267">
    <property type="entry name" value="AH/BAR_dom_sf"/>
</dbReference>
<dbReference type="PANTHER" id="PTHR23065">
    <property type="entry name" value="PROLINE-SERINE-THREONINE PHOSPHATASE INTERACTING PROTEIN 1"/>
    <property type="match status" value="1"/>
</dbReference>
<feature type="compositionally biased region" description="Polar residues" evidence="8">
    <location>
        <begin position="566"/>
        <end position="576"/>
    </location>
</feature>
<dbReference type="PROSITE" id="PS50002">
    <property type="entry name" value="SH3"/>
    <property type="match status" value="1"/>
</dbReference>
<evidence type="ECO:0000313" key="12">
    <source>
        <dbReference type="Proteomes" id="UP000006757"/>
    </source>
</evidence>
<keyword evidence="5" id="KW-0206">Cytoskeleton</keyword>
<feature type="compositionally biased region" description="Polar residues" evidence="8">
    <location>
        <begin position="853"/>
        <end position="863"/>
    </location>
</feature>
<dbReference type="eggNOG" id="KOG2398">
    <property type="taxonomic scope" value="Eukaryota"/>
</dbReference>
<proteinExistence type="predicted"/>
<feature type="compositionally biased region" description="Low complexity" evidence="8">
    <location>
        <begin position="718"/>
        <end position="828"/>
    </location>
</feature>
<gene>
    <name evidence="11" type="ORF">A1Q2_01538</name>
</gene>
<accession>K1VXI2</accession>
<feature type="domain" description="F-BAR" evidence="10">
    <location>
        <begin position="36"/>
        <end position="283"/>
    </location>
</feature>
<keyword evidence="7" id="KW-0175">Coiled coil</keyword>
<keyword evidence="3" id="KW-0963">Cytoplasm</keyword>
<feature type="compositionally biased region" description="Polar residues" evidence="8">
    <location>
        <begin position="648"/>
        <end position="672"/>
    </location>
</feature>
<evidence type="ECO:0000313" key="11">
    <source>
        <dbReference type="EMBL" id="EKD04192.1"/>
    </source>
</evidence>
<feature type="compositionally biased region" description="Basic and acidic residues" evidence="8">
    <location>
        <begin position="700"/>
        <end position="717"/>
    </location>
</feature>
<feature type="compositionally biased region" description="Basic and acidic residues" evidence="8">
    <location>
        <begin position="628"/>
        <end position="638"/>
    </location>
</feature>
<keyword evidence="12" id="KW-1185">Reference proteome</keyword>
<dbReference type="STRING" id="1220162.K1VXI2"/>
<dbReference type="SUPFAM" id="SSF50044">
    <property type="entry name" value="SH3-domain"/>
    <property type="match status" value="1"/>
</dbReference>
<dbReference type="Pfam" id="PF00611">
    <property type="entry name" value="FCH"/>
    <property type="match status" value="1"/>
</dbReference>
<feature type="domain" description="SH3" evidence="9">
    <location>
        <begin position="877"/>
        <end position="940"/>
    </location>
</feature>
<comment type="subcellular location">
    <subcellularLocation>
        <location evidence="1">Cytoplasm</location>
        <location evidence="1">Cytoskeleton</location>
    </subcellularLocation>
</comment>
<feature type="compositionally biased region" description="Low complexity" evidence="8">
    <location>
        <begin position="838"/>
        <end position="852"/>
    </location>
</feature>
<evidence type="ECO:0000256" key="6">
    <source>
        <dbReference type="PROSITE-ProRule" id="PRU00192"/>
    </source>
</evidence>
<feature type="region of interest" description="Disordered" evidence="8">
    <location>
        <begin position="1"/>
        <end position="31"/>
    </location>
</feature>
<keyword evidence="2 6" id="KW-0728">SH3 domain</keyword>
<evidence type="ECO:0000256" key="8">
    <source>
        <dbReference type="SAM" id="MobiDB-lite"/>
    </source>
</evidence>
<dbReference type="OMA" id="TDSAVMD"/>
<dbReference type="InterPro" id="IPR001060">
    <property type="entry name" value="FCH_dom"/>
</dbReference>
<dbReference type="SUPFAM" id="SSF103657">
    <property type="entry name" value="BAR/IMD domain-like"/>
    <property type="match status" value="1"/>
</dbReference>
<reference evidence="11 12" key="1">
    <citation type="journal article" date="2012" name="Eukaryot. Cell">
        <title>Genome sequence of the Trichosporon asahii environmental strain CBS 8904.</title>
        <authorList>
            <person name="Yang R.Y."/>
            <person name="Li H.T."/>
            <person name="Zhu H."/>
            <person name="Zhou G.P."/>
            <person name="Wang M."/>
            <person name="Wang L."/>
        </authorList>
    </citation>
    <scope>NUCLEOTIDE SEQUENCE [LARGE SCALE GENOMIC DNA]</scope>
    <source>
        <strain evidence="11 12">CBS 8904</strain>
    </source>
</reference>
<dbReference type="FunCoup" id="K1VXI2">
    <property type="interactions" value="22"/>
</dbReference>
<feature type="region of interest" description="Disordered" evidence="8">
    <location>
        <begin position="376"/>
        <end position="481"/>
    </location>
</feature>
<evidence type="ECO:0000256" key="5">
    <source>
        <dbReference type="ARBA" id="ARBA00023212"/>
    </source>
</evidence>
<comment type="caution">
    <text evidence="11">The sequence shown here is derived from an EMBL/GenBank/DDBJ whole genome shotgun (WGS) entry which is preliminary data.</text>
</comment>
<feature type="region of interest" description="Disordered" evidence="8">
    <location>
        <begin position="700"/>
        <end position="870"/>
    </location>
</feature>
<dbReference type="GO" id="GO:0009898">
    <property type="term" value="C:cytoplasmic side of plasma membrane"/>
    <property type="evidence" value="ECO:0007669"/>
    <property type="project" value="TreeGrafter"/>
</dbReference>
<dbReference type="GO" id="GO:0030036">
    <property type="term" value="P:actin cytoskeleton organization"/>
    <property type="evidence" value="ECO:0007669"/>
    <property type="project" value="UniProtKB-ARBA"/>
</dbReference>
<dbReference type="AlphaFoldDB" id="K1VXI2"/>
<dbReference type="Pfam" id="PF00018">
    <property type="entry name" value="SH3_1"/>
    <property type="match status" value="1"/>
</dbReference>
<evidence type="ECO:0000256" key="3">
    <source>
        <dbReference type="ARBA" id="ARBA00022490"/>
    </source>
</evidence>
<evidence type="ECO:0000256" key="1">
    <source>
        <dbReference type="ARBA" id="ARBA00004245"/>
    </source>
</evidence>
<keyword evidence="4" id="KW-0597">Phosphoprotein</keyword>
<evidence type="ECO:0000259" key="9">
    <source>
        <dbReference type="PROSITE" id="PS50002"/>
    </source>
</evidence>
<name>K1VXI2_TRIAC</name>
<dbReference type="GO" id="GO:0005543">
    <property type="term" value="F:phospholipid binding"/>
    <property type="evidence" value="ECO:0007669"/>
    <property type="project" value="TreeGrafter"/>
</dbReference>
<evidence type="ECO:0000256" key="7">
    <source>
        <dbReference type="PROSITE-ProRule" id="PRU01077"/>
    </source>
</evidence>
<evidence type="ECO:0008006" key="13">
    <source>
        <dbReference type="Google" id="ProtNLM"/>
    </source>
</evidence>
<evidence type="ECO:0000259" key="10">
    <source>
        <dbReference type="PROSITE" id="PS51741"/>
    </source>
</evidence>
<sequence>MAEPGRPERSQSSTSLARLHHGGSGPVPEDPVDPSLDFCNAFWGQGDRGYEVIMARLRGAARTVDELRQFWKERAAIEEEYAKRLSKLSKMTIGKDEVGELSRALKVVQEETSAQASYHMQLCQELHQNVETPTLDLANKYADLKRGPQASIEKSWRNKGLQEGHVAKGDCVKLNSFTANKQLVQGRELDKLESKIDRVKQTISSNENDFRNFVSVLEQTNAKWENDWRNFCDTVQDLEEERMHHTKDIVWAYANAVSQVCVEDDSSCERMRENLEGFDPLTDMVNFVRGWGTGDQIPDPPRFIDYSRGEYHPDPSFHQAKFKRLSNRPPVPVTRGPDPESEPEDVAPSVATPVVTAAVMNNNGPSAEDASDGIERLTLTDNGPQPRPDSGVTPGMPFDPKAAGVSTAGLPSQYEVPPAAPPKTTTAPAAPAPPSPSSRDVADDDDPMAKALADLRNNPPGPNSIRRGASTRRTDSLYGGSQVSSVVGGGIARAASPATSAVGSTLSQRSHVRGGSVVDSSLIPPAQGHTAAALAKSMAEFERRGRNSVNYSNYADDVVGAHPASRPTSPAGSNRAPSPAMMQAPSQPASHIADDVMQQYHQAFPGERARSRPASIYSNRSRQGSINEKPEPAAEAREGFVGIGTGNAARSPSPQPQSTFRSTSPAPPRSNSGGLGPQNIGISLDERGGVAHDSMAEAYRQQHLEQQRQQEQQRRDQPQQAYGGYQSPPGQQQQPQQSYQQPQQPQQQQYGHQQQHSISSSGYHGSGYQQQPQQAYGQQPAQQWGQPQQPPASQYTPGHQSSGSYGYSQPSQLPYQQPAQQPAQNGYQPPAPAPVPSHSPAQAQPAPTQAVQRSPSPAPNQAPQGAFTGEWSTTGKPVLFYVRALYDYTAQSSAEFDFQSGDIIAVTDTPEDGWWSGELLDEARRIPGRNDFPSNFVCLF</sequence>
<dbReference type="GO" id="GO:0120104">
    <property type="term" value="C:mitotic actomyosin contractile ring, proximal layer"/>
    <property type="evidence" value="ECO:0007669"/>
    <property type="project" value="TreeGrafter"/>
</dbReference>
<organism evidence="11 12">
    <name type="scientific">Trichosporon asahii var. asahii (strain CBS 8904)</name>
    <name type="common">Yeast</name>
    <dbReference type="NCBI Taxonomy" id="1220162"/>
    <lineage>
        <taxon>Eukaryota</taxon>
        <taxon>Fungi</taxon>
        <taxon>Dikarya</taxon>
        <taxon>Basidiomycota</taxon>
        <taxon>Agaricomycotina</taxon>
        <taxon>Tremellomycetes</taxon>
        <taxon>Trichosporonales</taxon>
        <taxon>Trichosporonaceae</taxon>
        <taxon>Trichosporon</taxon>
    </lineage>
</organism>
<dbReference type="PANTHER" id="PTHR23065:SF7">
    <property type="entry name" value="NOSTRIN, ISOFORM H"/>
    <property type="match status" value="1"/>
</dbReference>
<feature type="compositionally biased region" description="Polar residues" evidence="8">
    <location>
        <begin position="616"/>
        <end position="626"/>
    </location>
</feature>
<feature type="region of interest" description="Disordered" evidence="8">
    <location>
        <begin position="322"/>
        <end position="348"/>
    </location>
</feature>
<dbReference type="InParanoid" id="K1VXI2"/>
<evidence type="ECO:0000256" key="2">
    <source>
        <dbReference type="ARBA" id="ARBA00022443"/>
    </source>
</evidence>
<dbReference type="InterPro" id="IPR036028">
    <property type="entry name" value="SH3-like_dom_sf"/>
</dbReference>
<dbReference type="Gene3D" id="1.20.1270.60">
    <property type="entry name" value="Arfaptin homology (AH) domain/BAR domain"/>
    <property type="match status" value="1"/>
</dbReference>
<dbReference type="PROSITE" id="PS51741">
    <property type="entry name" value="F_BAR"/>
    <property type="match status" value="1"/>
</dbReference>
<dbReference type="Proteomes" id="UP000006757">
    <property type="component" value="Unassembled WGS sequence"/>
</dbReference>
<dbReference type="SMART" id="SM00326">
    <property type="entry name" value="SH3"/>
    <property type="match status" value="1"/>
</dbReference>
<protein>
    <recommendedName>
        <fullName evidence="13">Septation protein imp2</fullName>
    </recommendedName>
</protein>
<dbReference type="Gene3D" id="2.30.30.40">
    <property type="entry name" value="SH3 Domains"/>
    <property type="match status" value="1"/>
</dbReference>
<dbReference type="CDD" id="cd00174">
    <property type="entry name" value="SH3"/>
    <property type="match status" value="1"/>
</dbReference>
<dbReference type="EMBL" id="AMBO01000233">
    <property type="protein sequence ID" value="EKD04192.1"/>
    <property type="molecule type" value="Genomic_DNA"/>
</dbReference>
<dbReference type="InterPro" id="IPR001452">
    <property type="entry name" value="SH3_domain"/>
</dbReference>
<dbReference type="FunFam" id="2.30.30.40:FF:000312">
    <property type="entry name" value="Related to Cell division control protein 15"/>
    <property type="match status" value="1"/>
</dbReference>
<dbReference type="HOGENOM" id="CLU_004415_0_0_1"/>
<evidence type="ECO:0000256" key="4">
    <source>
        <dbReference type="ARBA" id="ARBA00022553"/>
    </source>
</evidence>
<feature type="region of interest" description="Disordered" evidence="8">
    <location>
        <begin position="560"/>
        <end position="590"/>
    </location>
</feature>
<dbReference type="SMART" id="SM00055">
    <property type="entry name" value="FCH"/>
    <property type="match status" value="1"/>
</dbReference>
<dbReference type="InterPro" id="IPR031160">
    <property type="entry name" value="F_BAR_dom"/>
</dbReference>